<evidence type="ECO:0000313" key="1">
    <source>
        <dbReference type="EMBL" id="EEE08956.1"/>
    </source>
</evidence>
<dbReference type="AlphaFoldDB" id="B9BGV9"/>
<accession>B9BGV9</accession>
<name>B9BGV9_9BURK</name>
<reference evidence="1 2" key="1">
    <citation type="journal article" date="2012" name="J. Bacteriol.">
        <title>Draft Genome Sequence Determination for Cystic Fibrosis and Chronic Granulomatous Disease Burkholderia multivorans Isolates.</title>
        <authorList>
            <person name="Varga J.J."/>
            <person name="Losada L."/>
            <person name="Zelazny A.M."/>
            <person name="Brinkac L."/>
            <person name="Harkins D."/>
            <person name="Radune D."/>
            <person name="Hostetler J."/>
            <person name="Sampaio E.P."/>
            <person name="Ronning C.M."/>
            <person name="Nierman W.C."/>
            <person name="Greenberg D.E."/>
            <person name="Holland S.M."/>
            <person name="Goldberg J.B."/>
        </authorList>
    </citation>
    <scope>NUCLEOTIDE SEQUENCE [LARGE SCALE GENOMIC DNA]</scope>
    <source>
        <strain evidence="1 2">CGD2</strain>
    </source>
</reference>
<comment type="caution">
    <text evidence="1">The sequence shown here is derived from an EMBL/GenBank/DDBJ whole genome shotgun (WGS) entry which is preliminary data.</text>
</comment>
<proteinExistence type="predicted"/>
<protein>
    <submittedName>
        <fullName evidence="1">Uncharacterized protein</fullName>
    </submittedName>
</protein>
<sequence length="37" mass="4066">MTGGKNAGARFDRRCAVDSRCALTRPSQCVARLRNRA</sequence>
<gene>
    <name evidence="1" type="ORF">BURMUCGD2_4328</name>
</gene>
<dbReference type="EMBL" id="ACFC01000001">
    <property type="protein sequence ID" value="EEE08956.1"/>
    <property type="molecule type" value="Genomic_DNA"/>
</dbReference>
<evidence type="ECO:0000313" key="2">
    <source>
        <dbReference type="Proteomes" id="UP000004535"/>
    </source>
</evidence>
<organism evidence="1 2">
    <name type="scientific">Burkholderia multivorans CGD2</name>
    <dbReference type="NCBI Taxonomy" id="513052"/>
    <lineage>
        <taxon>Bacteria</taxon>
        <taxon>Pseudomonadati</taxon>
        <taxon>Pseudomonadota</taxon>
        <taxon>Betaproteobacteria</taxon>
        <taxon>Burkholderiales</taxon>
        <taxon>Burkholderiaceae</taxon>
        <taxon>Burkholderia</taxon>
        <taxon>Burkholderia cepacia complex</taxon>
    </lineage>
</organism>
<dbReference type="Proteomes" id="UP000004535">
    <property type="component" value="Unassembled WGS sequence"/>
</dbReference>